<dbReference type="InterPro" id="IPR054545">
    <property type="entry name" value="ApeI-like"/>
</dbReference>
<comment type="caution">
    <text evidence="2">The sequence shown here is derived from an EMBL/GenBank/DDBJ whole genome shotgun (WGS) entry which is preliminary data.</text>
</comment>
<sequence>MKFETAIVVAPDHPAFAGHFPGQPILPGVVLLGWATGALGAALGRPVPPCEIAAAKFLQPVRPGTALLIRHVRQPGGAWHFEILAGEATVASGTLRVAAP</sequence>
<dbReference type="RefSeq" id="WP_169202806.1">
    <property type="nucleotide sequence ID" value="NZ_CP059467.1"/>
</dbReference>
<protein>
    <submittedName>
        <fullName evidence="2">3-hydroxylacyl-ACP dehydratase</fullName>
    </submittedName>
</protein>
<name>A0ABX1NW19_9RHOO</name>
<proteinExistence type="predicted"/>
<evidence type="ECO:0000313" key="3">
    <source>
        <dbReference type="Proteomes" id="UP000633943"/>
    </source>
</evidence>
<keyword evidence="3" id="KW-1185">Reference proteome</keyword>
<dbReference type="Pfam" id="PF22818">
    <property type="entry name" value="ApeI-like"/>
    <property type="match status" value="1"/>
</dbReference>
<dbReference type="SUPFAM" id="SSF54637">
    <property type="entry name" value="Thioesterase/thiol ester dehydrase-isomerase"/>
    <property type="match status" value="1"/>
</dbReference>
<feature type="domain" description="ApeI dehydratase-like" evidence="1">
    <location>
        <begin position="4"/>
        <end position="93"/>
    </location>
</feature>
<organism evidence="2 3">
    <name type="scientific">Aromatoleum bremense</name>
    <dbReference type="NCBI Taxonomy" id="76115"/>
    <lineage>
        <taxon>Bacteria</taxon>
        <taxon>Pseudomonadati</taxon>
        <taxon>Pseudomonadota</taxon>
        <taxon>Betaproteobacteria</taxon>
        <taxon>Rhodocyclales</taxon>
        <taxon>Rhodocyclaceae</taxon>
        <taxon>Aromatoleum</taxon>
    </lineage>
</organism>
<dbReference type="Proteomes" id="UP000633943">
    <property type="component" value="Unassembled WGS sequence"/>
</dbReference>
<accession>A0ABX1NW19</accession>
<gene>
    <name evidence="2" type="ORF">GPA24_11790</name>
</gene>
<reference evidence="2 3" key="1">
    <citation type="submission" date="2019-12" db="EMBL/GenBank/DDBJ databases">
        <title>Comparative genomics gives insights into the taxonomy of the Azoarcus-Aromatoleum group and reveals separate origins of nif in the plant-associated Azoarcus and non-plant-associated Aromatoleum sub-groups.</title>
        <authorList>
            <person name="Lafos M."/>
            <person name="Maluk M."/>
            <person name="Batista M."/>
            <person name="Junghare M."/>
            <person name="Carmona M."/>
            <person name="Faoro H."/>
            <person name="Cruz L.M."/>
            <person name="Battistoni F."/>
            <person name="De Souza E."/>
            <person name="Pedrosa F."/>
            <person name="Chen W.-M."/>
            <person name="Poole P.S."/>
            <person name="Dixon R.A."/>
            <person name="James E.K."/>
        </authorList>
    </citation>
    <scope>NUCLEOTIDE SEQUENCE [LARGE SCALE GENOMIC DNA]</scope>
    <source>
        <strain evidence="2 3">PbN1</strain>
    </source>
</reference>
<dbReference type="Gene3D" id="3.10.129.10">
    <property type="entry name" value="Hotdog Thioesterase"/>
    <property type="match status" value="1"/>
</dbReference>
<evidence type="ECO:0000313" key="2">
    <source>
        <dbReference type="EMBL" id="NMG16214.1"/>
    </source>
</evidence>
<evidence type="ECO:0000259" key="1">
    <source>
        <dbReference type="Pfam" id="PF22818"/>
    </source>
</evidence>
<dbReference type="InterPro" id="IPR029069">
    <property type="entry name" value="HotDog_dom_sf"/>
</dbReference>
<dbReference type="EMBL" id="WTVP01000030">
    <property type="protein sequence ID" value="NMG16214.1"/>
    <property type="molecule type" value="Genomic_DNA"/>
</dbReference>